<evidence type="ECO:0000313" key="12">
    <source>
        <dbReference type="EMBL" id="KAK1753130.1"/>
    </source>
</evidence>
<keyword evidence="9" id="KW-0349">Heme</keyword>
<proteinExistence type="inferred from homology"/>
<gene>
    <name evidence="12" type="ORF">QBC47DRAFT_362959</name>
</gene>
<feature type="domain" description="CFEM" evidence="11">
    <location>
        <begin position="2"/>
        <end position="102"/>
    </location>
</feature>
<dbReference type="EMBL" id="MU839838">
    <property type="protein sequence ID" value="KAK1753130.1"/>
    <property type="molecule type" value="Genomic_DNA"/>
</dbReference>
<evidence type="ECO:0000256" key="7">
    <source>
        <dbReference type="ARBA" id="ARBA00023157"/>
    </source>
</evidence>
<keyword evidence="6 10" id="KW-0732">Signal</keyword>
<dbReference type="GO" id="GO:0098552">
    <property type="term" value="C:side of membrane"/>
    <property type="evidence" value="ECO:0007669"/>
    <property type="project" value="UniProtKB-KW"/>
</dbReference>
<dbReference type="Proteomes" id="UP001239445">
    <property type="component" value="Unassembled WGS sequence"/>
</dbReference>
<keyword evidence="9" id="KW-0479">Metal-binding</keyword>
<evidence type="ECO:0000256" key="2">
    <source>
        <dbReference type="ARBA" id="ARBA00004613"/>
    </source>
</evidence>
<dbReference type="AlphaFoldDB" id="A0AAJ0B8E8"/>
<comment type="similarity">
    <text evidence="3">Belongs to the RBT5 family.</text>
</comment>
<dbReference type="InterPro" id="IPR008427">
    <property type="entry name" value="Extracellular_membr_CFEM_dom"/>
</dbReference>
<keyword evidence="5" id="KW-0325">Glycoprotein</keyword>
<keyword evidence="13" id="KW-1185">Reference proteome</keyword>
<accession>A0AAJ0B8E8</accession>
<dbReference type="Pfam" id="PF05730">
    <property type="entry name" value="CFEM"/>
    <property type="match status" value="1"/>
</dbReference>
<evidence type="ECO:0000313" key="13">
    <source>
        <dbReference type="Proteomes" id="UP001239445"/>
    </source>
</evidence>
<evidence type="ECO:0000256" key="6">
    <source>
        <dbReference type="ARBA" id="ARBA00022729"/>
    </source>
</evidence>
<evidence type="ECO:0000256" key="4">
    <source>
        <dbReference type="ARBA" id="ARBA00022525"/>
    </source>
</evidence>
<dbReference type="PROSITE" id="PS52012">
    <property type="entry name" value="CFEM"/>
    <property type="match status" value="1"/>
</dbReference>
<feature type="binding site" description="axial binding residue" evidence="9">
    <location>
        <position position="51"/>
    </location>
    <ligand>
        <name>heme</name>
        <dbReference type="ChEBI" id="CHEBI:30413"/>
    </ligand>
    <ligandPart>
        <name>Fe</name>
        <dbReference type="ChEBI" id="CHEBI:18248"/>
    </ligandPart>
</feature>
<comment type="subcellular location">
    <subcellularLocation>
        <location evidence="1">Membrane</location>
        <topology evidence="1">Lipid-anchor</topology>
        <topology evidence="1">GPI-anchor</topology>
    </subcellularLocation>
    <subcellularLocation>
        <location evidence="2">Secreted</location>
    </subcellularLocation>
</comment>
<comment type="caution">
    <text evidence="12">The sequence shown here is derived from an EMBL/GenBank/DDBJ whole genome shotgun (WGS) entry which is preliminary data.</text>
</comment>
<reference evidence="12" key="1">
    <citation type="submission" date="2023-06" db="EMBL/GenBank/DDBJ databases">
        <title>Genome-scale phylogeny and comparative genomics of the fungal order Sordariales.</title>
        <authorList>
            <consortium name="Lawrence Berkeley National Laboratory"/>
            <person name="Hensen N."/>
            <person name="Bonometti L."/>
            <person name="Westerberg I."/>
            <person name="Brannstrom I.O."/>
            <person name="Guillou S."/>
            <person name="Cros-Aarteil S."/>
            <person name="Calhoun S."/>
            <person name="Haridas S."/>
            <person name="Kuo A."/>
            <person name="Mondo S."/>
            <person name="Pangilinan J."/>
            <person name="Riley R."/>
            <person name="Labutti K."/>
            <person name="Andreopoulos B."/>
            <person name="Lipzen A."/>
            <person name="Chen C."/>
            <person name="Yanf M."/>
            <person name="Daum C."/>
            <person name="Ng V."/>
            <person name="Clum A."/>
            <person name="Steindorff A."/>
            <person name="Ohm R."/>
            <person name="Martin F."/>
            <person name="Silar P."/>
            <person name="Natvig D."/>
            <person name="Lalanne C."/>
            <person name="Gautier V."/>
            <person name="Ament-Velasquez S.L."/>
            <person name="Kruys A."/>
            <person name="Hutchinson M.I."/>
            <person name="Powell A.J."/>
            <person name="Barry K."/>
            <person name="Miller A.N."/>
            <person name="Grigoriev I.V."/>
            <person name="Debuchy R."/>
            <person name="Gladieux P."/>
            <person name="Thoren M.H."/>
            <person name="Johannesson H."/>
        </authorList>
    </citation>
    <scope>NUCLEOTIDE SEQUENCE</scope>
    <source>
        <strain evidence="12">PSN4</strain>
    </source>
</reference>
<protein>
    <recommendedName>
        <fullName evidence="11">CFEM domain-containing protein</fullName>
    </recommendedName>
</protein>
<organism evidence="12 13">
    <name type="scientific">Echria macrotheca</name>
    <dbReference type="NCBI Taxonomy" id="438768"/>
    <lineage>
        <taxon>Eukaryota</taxon>
        <taxon>Fungi</taxon>
        <taxon>Dikarya</taxon>
        <taxon>Ascomycota</taxon>
        <taxon>Pezizomycotina</taxon>
        <taxon>Sordariomycetes</taxon>
        <taxon>Sordariomycetidae</taxon>
        <taxon>Sordariales</taxon>
        <taxon>Schizotheciaceae</taxon>
        <taxon>Echria</taxon>
    </lineage>
</organism>
<keyword evidence="8" id="KW-0449">Lipoprotein</keyword>
<sequence>MHLLHILSAILAGASVAHGQADCPATTNMPSCAVSCLMSAASAIGCTNMADYNCQCSGSAALRSRAEGCVLSTCGPVTALQASSAGAQICSSCQTTPAPTPV</sequence>
<keyword evidence="5" id="KW-0336">GPI-anchor</keyword>
<evidence type="ECO:0000256" key="5">
    <source>
        <dbReference type="ARBA" id="ARBA00022622"/>
    </source>
</evidence>
<evidence type="ECO:0000256" key="3">
    <source>
        <dbReference type="ARBA" id="ARBA00010031"/>
    </source>
</evidence>
<evidence type="ECO:0000256" key="10">
    <source>
        <dbReference type="SAM" id="SignalP"/>
    </source>
</evidence>
<keyword evidence="4" id="KW-0964">Secreted</keyword>
<evidence type="ECO:0000259" key="11">
    <source>
        <dbReference type="PROSITE" id="PS52012"/>
    </source>
</evidence>
<name>A0AAJ0B8E8_9PEZI</name>
<feature type="chain" id="PRO_5042619445" description="CFEM domain-containing protein" evidence="10">
    <location>
        <begin position="20"/>
        <end position="102"/>
    </location>
</feature>
<keyword evidence="7" id="KW-1015">Disulfide bond</keyword>
<evidence type="ECO:0000256" key="8">
    <source>
        <dbReference type="ARBA" id="ARBA00023288"/>
    </source>
</evidence>
<evidence type="ECO:0000256" key="9">
    <source>
        <dbReference type="PROSITE-ProRule" id="PRU01356"/>
    </source>
</evidence>
<evidence type="ECO:0000256" key="1">
    <source>
        <dbReference type="ARBA" id="ARBA00004589"/>
    </source>
</evidence>
<keyword evidence="5" id="KW-0472">Membrane</keyword>
<dbReference type="GO" id="GO:0046872">
    <property type="term" value="F:metal ion binding"/>
    <property type="evidence" value="ECO:0007669"/>
    <property type="project" value="UniProtKB-UniRule"/>
</dbReference>
<dbReference type="GO" id="GO:0005576">
    <property type="term" value="C:extracellular region"/>
    <property type="evidence" value="ECO:0007669"/>
    <property type="project" value="UniProtKB-SubCell"/>
</dbReference>
<comment type="caution">
    <text evidence="9">Lacks conserved residue(s) required for the propagation of feature annotation.</text>
</comment>
<keyword evidence="9" id="KW-0408">Iron</keyword>
<dbReference type="SMART" id="SM00747">
    <property type="entry name" value="CFEM"/>
    <property type="match status" value="1"/>
</dbReference>
<feature type="signal peptide" evidence="10">
    <location>
        <begin position="1"/>
        <end position="19"/>
    </location>
</feature>